<proteinExistence type="predicted"/>
<evidence type="ECO:0000313" key="1">
    <source>
        <dbReference type="EMBL" id="KAF8659770.1"/>
    </source>
</evidence>
<keyword evidence="2" id="KW-1185">Reference proteome</keyword>
<accession>A0A835AJV7</accession>
<evidence type="ECO:0000313" key="2">
    <source>
        <dbReference type="Proteomes" id="UP000636709"/>
    </source>
</evidence>
<dbReference type="AlphaFoldDB" id="A0A835AJV7"/>
<name>A0A835AJV7_9POAL</name>
<dbReference type="EMBL" id="JACEFO010002453">
    <property type="protein sequence ID" value="KAF8659770.1"/>
    <property type="molecule type" value="Genomic_DNA"/>
</dbReference>
<sequence length="83" mass="9170">MGEQGRPAPRDYIFDALGVLDERVWQALRSRILLAGEVNVLHARQQEDSAGSRLLVLFPDELFSRKGFEDDGSCGGALVSMVH</sequence>
<gene>
    <name evidence="1" type="ORF">HU200_058232</name>
</gene>
<comment type="caution">
    <text evidence="1">The sequence shown here is derived from an EMBL/GenBank/DDBJ whole genome shotgun (WGS) entry which is preliminary data.</text>
</comment>
<organism evidence="1 2">
    <name type="scientific">Digitaria exilis</name>
    <dbReference type="NCBI Taxonomy" id="1010633"/>
    <lineage>
        <taxon>Eukaryota</taxon>
        <taxon>Viridiplantae</taxon>
        <taxon>Streptophyta</taxon>
        <taxon>Embryophyta</taxon>
        <taxon>Tracheophyta</taxon>
        <taxon>Spermatophyta</taxon>
        <taxon>Magnoliopsida</taxon>
        <taxon>Liliopsida</taxon>
        <taxon>Poales</taxon>
        <taxon>Poaceae</taxon>
        <taxon>PACMAD clade</taxon>
        <taxon>Panicoideae</taxon>
        <taxon>Panicodae</taxon>
        <taxon>Paniceae</taxon>
        <taxon>Anthephorinae</taxon>
        <taxon>Digitaria</taxon>
    </lineage>
</organism>
<protein>
    <submittedName>
        <fullName evidence="1">Uncharacterized protein</fullName>
    </submittedName>
</protein>
<reference evidence="1" key="1">
    <citation type="submission" date="2020-07" db="EMBL/GenBank/DDBJ databases">
        <title>Genome sequence and genetic diversity analysis of an under-domesticated orphan crop, white fonio (Digitaria exilis).</title>
        <authorList>
            <person name="Bennetzen J.L."/>
            <person name="Chen S."/>
            <person name="Ma X."/>
            <person name="Wang X."/>
            <person name="Yssel A.E.J."/>
            <person name="Chaluvadi S.R."/>
            <person name="Johnson M."/>
            <person name="Gangashetty P."/>
            <person name="Hamidou F."/>
            <person name="Sanogo M.D."/>
            <person name="Zwaenepoel A."/>
            <person name="Wallace J."/>
            <person name="Van De Peer Y."/>
            <person name="Van Deynze A."/>
        </authorList>
    </citation>
    <scope>NUCLEOTIDE SEQUENCE</scope>
    <source>
        <tissue evidence="1">Leaves</tissue>
    </source>
</reference>
<dbReference type="Proteomes" id="UP000636709">
    <property type="component" value="Unassembled WGS sequence"/>
</dbReference>